<keyword evidence="2" id="KW-0812">Transmembrane</keyword>
<dbReference type="AlphaFoldDB" id="A0A7I7SZX8"/>
<gene>
    <name evidence="3" type="ORF">MHEL_08670</name>
</gene>
<accession>A0A7I7SZX8</accession>
<dbReference type="RefSeq" id="WP_163746407.1">
    <property type="nucleotide sequence ID" value="NZ_AP022596.1"/>
</dbReference>
<keyword evidence="2" id="KW-0472">Membrane</keyword>
<name>A0A7I7SZX8_9MYCO</name>
<dbReference type="EMBL" id="AP022596">
    <property type="protein sequence ID" value="BBY62624.1"/>
    <property type="molecule type" value="Genomic_DNA"/>
</dbReference>
<evidence type="ECO:0000313" key="3">
    <source>
        <dbReference type="EMBL" id="BBY62624.1"/>
    </source>
</evidence>
<dbReference type="Proteomes" id="UP000467148">
    <property type="component" value="Chromosome"/>
</dbReference>
<keyword evidence="2" id="KW-1133">Transmembrane helix</keyword>
<proteinExistence type="predicted"/>
<feature type="compositionally biased region" description="Low complexity" evidence="1">
    <location>
        <begin position="269"/>
        <end position="281"/>
    </location>
</feature>
<sequence length="307" mass="31293">MTVSTRSYLTAGVAAMVVGAITLVPIQPSAPASITTDTVRLSAAVQPLVNQVDTAAAVLGQASPAAAVQQPHTQAAAQANNNASNAIDAAYNVIMYWANYWANDLGPYLLGWIPLGYLISDQIQIWYNNFTVPVANSFVYDFLDPVVNDFWNPSVWGNGLRALANTTGTALGQTINAEINYIVTLQWFPIPLPPLPGSAAAAARVPAAAASADQAAPAKAAATTGTGHSARLQVVTQSAGTLTAEAVTDTAVTTVTTPSASKSAKADNTSATSGKSGAAKSQGDTGKKQGTAGSARSHGPTADKAAK</sequence>
<evidence type="ECO:0000313" key="4">
    <source>
        <dbReference type="Proteomes" id="UP000467148"/>
    </source>
</evidence>
<dbReference type="KEGG" id="mhev:MHEL_08670"/>
<feature type="transmembrane region" description="Helical" evidence="2">
    <location>
        <begin position="7"/>
        <end position="26"/>
    </location>
</feature>
<evidence type="ECO:0000256" key="2">
    <source>
        <dbReference type="SAM" id="Phobius"/>
    </source>
</evidence>
<keyword evidence="4" id="KW-1185">Reference proteome</keyword>
<evidence type="ECO:0000256" key="1">
    <source>
        <dbReference type="SAM" id="MobiDB-lite"/>
    </source>
</evidence>
<feature type="region of interest" description="Disordered" evidence="1">
    <location>
        <begin position="255"/>
        <end position="307"/>
    </location>
</feature>
<protein>
    <submittedName>
        <fullName evidence="3">Uncharacterized protein</fullName>
    </submittedName>
</protein>
<organism evidence="3 4">
    <name type="scientific">Mycolicibacterium helvum</name>
    <dbReference type="NCBI Taxonomy" id="1534349"/>
    <lineage>
        <taxon>Bacteria</taxon>
        <taxon>Bacillati</taxon>
        <taxon>Actinomycetota</taxon>
        <taxon>Actinomycetes</taxon>
        <taxon>Mycobacteriales</taxon>
        <taxon>Mycobacteriaceae</taxon>
        <taxon>Mycolicibacterium</taxon>
    </lineage>
</organism>
<reference evidence="3 4" key="1">
    <citation type="journal article" date="2019" name="Emerg. Microbes Infect.">
        <title>Comprehensive subspecies identification of 175 nontuberculous mycobacteria species based on 7547 genomic profiles.</title>
        <authorList>
            <person name="Matsumoto Y."/>
            <person name="Kinjo T."/>
            <person name="Motooka D."/>
            <person name="Nabeya D."/>
            <person name="Jung N."/>
            <person name="Uechi K."/>
            <person name="Horii T."/>
            <person name="Iida T."/>
            <person name="Fujita J."/>
            <person name="Nakamura S."/>
        </authorList>
    </citation>
    <scope>NUCLEOTIDE SEQUENCE [LARGE SCALE GENOMIC DNA]</scope>
    <source>
        <strain evidence="3 4">JCM 30396</strain>
    </source>
</reference>